<dbReference type="Proteomes" id="UP000007050">
    <property type="component" value="Chromosome"/>
</dbReference>
<reference evidence="1 2" key="2">
    <citation type="submission" date="2010-03" db="EMBL/GenBank/DDBJ databases">
        <authorList>
            <person name="Pajon A."/>
        </authorList>
    </citation>
    <scope>NUCLEOTIDE SEQUENCE [LARGE SCALE GENOMIC DNA]</scope>
    <source>
        <strain evidence="1 2">V10Sc8a</strain>
    </source>
</reference>
<organism evidence="1 2">
    <name type="scientific">[Eubacterium] siraeum V10Sc8a</name>
    <dbReference type="NCBI Taxonomy" id="717961"/>
    <lineage>
        <taxon>Bacteria</taxon>
        <taxon>Bacillati</taxon>
        <taxon>Bacillota</taxon>
        <taxon>Clostridia</taxon>
        <taxon>Eubacteriales</taxon>
        <taxon>Oscillospiraceae</taxon>
        <taxon>Oscillospiraceae incertae sedis</taxon>
    </lineage>
</organism>
<evidence type="ECO:0000313" key="2">
    <source>
        <dbReference type="Proteomes" id="UP000007050"/>
    </source>
</evidence>
<evidence type="ECO:0000313" key="1">
    <source>
        <dbReference type="EMBL" id="CBL34321.1"/>
    </source>
</evidence>
<accession>D4MKN8</accession>
<dbReference type="AlphaFoldDB" id="D4MKN8"/>
<protein>
    <submittedName>
        <fullName evidence="1">Uncharacterized protein</fullName>
    </submittedName>
</protein>
<dbReference type="EMBL" id="FP929059">
    <property type="protein sequence ID" value="CBL34321.1"/>
    <property type="molecule type" value="Genomic_DNA"/>
</dbReference>
<dbReference type="KEGG" id="esr:ES1_13370"/>
<dbReference type="HOGENOM" id="CLU_2093171_0_0_9"/>
<proteinExistence type="predicted"/>
<gene>
    <name evidence="1" type="ORF">ES1_13370</name>
</gene>
<sequence>MDFGSGSEFYSSWWDNRSDLNTAPFRSELDEVVNGLRKDGLLKNRSEMHRYCTAHQSLNLNESYGFSVETDDHLFLLRCRPERGNYDCYCYCYDKRELQLAQSQEQNETLSQGMSL</sequence>
<name>D4MKN8_9FIRM</name>
<reference evidence="1 2" key="1">
    <citation type="submission" date="2010-03" db="EMBL/GenBank/DDBJ databases">
        <title>The genome sequence of Eubacterium siraeum V10Sc8a.</title>
        <authorList>
            <consortium name="metaHIT consortium -- http://www.metahit.eu/"/>
            <person name="Pajon A."/>
            <person name="Turner K."/>
            <person name="Parkhill J."/>
            <person name="Duncan S."/>
            <person name="Flint H."/>
        </authorList>
    </citation>
    <scope>NUCLEOTIDE SEQUENCE [LARGE SCALE GENOMIC DNA]</scope>
    <source>
        <strain evidence="1 2">V10Sc8a</strain>
    </source>
</reference>
<dbReference type="BioCyc" id="ESIR717961:G136L-1096-MONOMER"/>